<evidence type="ECO:0000259" key="3">
    <source>
        <dbReference type="PROSITE" id="PS50110"/>
    </source>
</evidence>
<dbReference type="InterPro" id="IPR036388">
    <property type="entry name" value="WH-like_DNA-bd_sf"/>
</dbReference>
<dbReference type="InterPro" id="IPR001789">
    <property type="entry name" value="Sig_transdc_resp-reg_receiver"/>
</dbReference>
<proteinExistence type="predicted"/>
<evidence type="ECO:0000256" key="1">
    <source>
        <dbReference type="ARBA" id="ARBA00023125"/>
    </source>
</evidence>
<evidence type="ECO:0000256" key="2">
    <source>
        <dbReference type="PROSITE-ProRule" id="PRU00169"/>
    </source>
</evidence>
<dbReference type="Gene3D" id="3.40.50.2300">
    <property type="match status" value="1"/>
</dbReference>
<dbReference type="PANTHER" id="PTHR43214:SF42">
    <property type="entry name" value="TRANSCRIPTIONAL REGULATORY PROTEIN DESR"/>
    <property type="match status" value="1"/>
</dbReference>
<gene>
    <name evidence="4" type="ORF">SK854_23055</name>
</gene>
<protein>
    <submittedName>
        <fullName evidence="4">DNA-binding response regulator</fullName>
    </submittedName>
</protein>
<comment type="caution">
    <text evidence="4">The sequence shown here is derived from an EMBL/GenBank/DDBJ whole genome shotgun (WGS) entry which is preliminary data.</text>
</comment>
<dbReference type="SUPFAM" id="SSF52172">
    <property type="entry name" value="CheY-like"/>
    <property type="match status" value="1"/>
</dbReference>
<reference evidence="4 5" key="1">
    <citation type="submission" date="2023-11" db="EMBL/GenBank/DDBJ databases">
        <title>Lentzea sokolovensis, sp. nov., Lentzea kristufkii, sp. nov., and Lentzea miocenensis, sp. nov., rare actinobacteria from Sokolov Coal Basin, Miocene lacustrine sediment, Czech Republic.</title>
        <authorList>
            <person name="Lara A."/>
            <person name="Kotroba L."/>
            <person name="Nouioui I."/>
            <person name="Neumann-Schaal M."/>
            <person name="Mast Y."/>
            <person name="Chronakova A."/>
        </authorList>
    </citation>
    <scope>NUCLEOTIDE SEQUENCE [LARGE SCALE GENOMIC DNA]</scope>
    <source>
        <strain evidence="4 5">BCCO 10_0061</strain>
    </source>
</reference>
<dbReference type="Gene3D" id="1.10.10.10">
    <property type="entry name" value="Winged helix-like DNA-binding domain superfamily/Winged helix DNA-binding domain"/>
    <property type="match status" value="1"/>
</dbReference>
<dbReference type="InterPro" id="IPR011006">
    <property type="entry name" value="CheY-like_superfamily"/>
</dbReference>
<comment type="caution">
    <text evidence="2">Lacks conserved residue(s) required for the propagation of feature annotation.</text>
</comment>
<reference evidence="4 5" key="2">
    <citation type="submission" date="2023-11" db="EMBL/GenBank/DDBJ databases">
        <authorList>
            <person name="Lara A.C."/>
            <person name="Chronakova A."/>
        </authorList>
    </citation>
    <scope>NUCLEOTIDE SEQUENCE [LARGE SCALE GENOMIC DNA]</scope>
    <source>
        <strain evidence="4 5">BCCO 10_0061</strain>
    </source>
</reference>
<dbReference type="InterPro" id="IPR039420">
    <property type="entry name" value="WalR-like"/>
</dbReference>
<accession>A0ABU4V0W3</accession>
<sequence>MTTCTPDVGSGGMISGRYWKTEEGSVPQVTVHIAVVDPLPMFRQGAATVLAAAGHVVEMPGDVVKWLDRAEVSLVLLSVVDEQDWDLLASLAAPAARHLIIALLEDESPVPGMRALRAGARSVLPRDVDAATLTVTVEATIKGRAVLPSVAVAALVAGGGALAHPVPSADQLSWLRRLAAGVTVAKLADQAGYSERAMFRMLQALYRQLGTHNRIEAILHAQARGWL</sequence>
<dbReference type="Proteomes" id="UP001285352">
    <property type="component" value="Unassembled WGS sequence"/>
</dbReference>
<keyword evidence="5" id="KW-1185">Reference proteome</keyword>
<evidence type="ECO:0000313" key="5">
    <source>
        <dbReference type="Proteomes" id="UP001285352"/>
    </source>
</evidence>
<name>A0ABU4V0W3_9PSEU</name>
<organism evidence="4 5">
    <name type="scientific">Lentzea sokolovensis</name>
    <dbReference type="NCBI Taxonomy" id="3095429"/>
    <lineage>
        <taxon>Bacteria</taxon>
        <taxon>Bacillati</taxon>
        <taxon>Actinomycetota</taxon>
        <taxon>Actinomycetes</taxon>
        <taxon>Pseudonocardiales</taxon>
        <taxon>Pseudonocardiaceae</taxon>
        <taxon>Lentzea</taxon>
    </lineage>
</organism>
<dbReference type="EMBL" id="JAXAVU010000010">
    <property type="protein sequence ID" value="MDX8145007.1"/>
    <property type="molecule type" value="Genomic_DNA"/>
</dbReference>
<dbReference type="InterPro" id="IPR016032">
    <property type="entry name" value="Sig_transdc_resp-reg_C-effctor"/>
</dbReference>
<dbReference type="PROSITE" id="PS50110">
    <property type="entry name" value="RESPONSE_REGULATORY"/>
    <property type="match status" value="1"/>
</dbReference>
<evidence type="ECO:0000313" key="4">
    <source>
        <dbReference type="EMBL" id="MDX8145007.1"/>
    </source>
</evidence>
<feature type="domain" description="Response regulatory" evidence="3">
    <location>
        <begin position="32"/>
        <end position="141"/>
    </location>
</feature>
<dbReference type="GO" id="GO:0003677">
    <property type="term" value="F:DNA binding"/>
    <property type="evidence" value="ECO:0007669"/>
    <property type="project" value="UniProtKB-KW"/>
</dbReference>
<keyword evidence="1 4" id="KW-0238">DNA-binding</keyword>
<dbReference type="SUPFAM" id="SSF46894">
    <property type="entry name" value="C-terminal effector domain of the bipartite response regulators"/>
    <property type="match status" value="1"/>
</dbReference>
<dbReference type="PANTHER" id="PTHR43214">
    <property type="entry name" value="TWO-COMPONENT RESPONSE REGULATOR"/>
    <property type="match status" value="1"/>
</dbReference>
<dbReference type="RefSeq" id="WP_319977839.1">
    <property type="nucleotide sequence ID" value="NZ_JAXAVU010000010.1"/>
</dbReference>